<name>A0A0E3VX37_9BRAD</name>
<reference evidence="1 2" key="1">
    <citation type="submission" date="2014-11" db="EMBL/GenBank/DDBJ databases">
        <title>Symbiosis island explosion on the genome of extra-slow-growing strains of soybean bradyrhizobia with massive insertion sequences.</title>
        <authorList>
            <person name="Iida T."/>
            <person name="Minamisawa K."/>
        </authorList>
    </citation>
    <scope>NUCLEOTIDE SEQUENCE [LARGE SCALE GENOMIC DNA]</scope>
    <source>
        <strain evidence="1 2">NK6</strain>
    </source>
</reference>
<dbReference type="EMBL" id="AP014685">
    <property type="protein sequence ID" value="BAR61980.1"/>
    <property type="molecule type" value="Genomic_DNA"/>
</dbReference>
<sequence length="71" mass="7791">MAKAKNAATEEVVAVEPQAPEPAPIMYEVTLNGRFTHMDFPYLPSHHHIVDKAIYDAMVEAGVVADVKQLS</sequence>
<accession>A0A0E3VX37</accession>
<evidence type="ECO:0000313" key="1">
    <source>
        <dbReference type="EMBL" id="BAR61980.1"/>
    </source>
</evidence>
<proteinExistence type="predicted"/>
<dbReference type="Proteomes" id="UP000063308">
    <property type="component" value="Chromosome"/>
</dbReference>
<evidence type="ECO:0000313" key="2">
    <source>
        <dbReference type="Proteomes" id="UP000063308"/>
    </source>
</evidence>
<organism evidence="1 2">
    <name type="scientific">Bradyrhizobium diazoefficiens</name>
    <dbReference type="NCBI Taxonomy" id="1355477"/>
    <lineage>
        <taxon>Bacteria</taxon>
        <taxon>Pseudomonadati</taxon>
        <taxon>Pseudomonadota</taxon>
        <taxon>Alphaproteobacteria</taxon>
        <taxon>Hyphomicrobiales</taxon>
        <taxon>Nitrobacteraceae</taxon>
        <taxon>Bradyrhizobium</taxon>
    </lineage>
</organism>
<protein>
    <submittedName>
        <fullName evidence="1">Uncharacterized protein</fullName>
    </submittedName>
</protein>
<dbReference type="AlphaFoldDB" id="A0A0E3VX37"/>
<gene>
    <name evidence="1" type="ORF">NK6_8836</name>
</gene>